<dbReference type="KEGG" id="hir:HETIRDRAFT_478436"/>
<dbReference type="PANTHER" id="PTHR15565:SF0">
    <property type="entry name" value="PROTEIN AATF"/>
    <property type="match status" value="1"/>
</dbReference>
<dbReference type="AlphaFoldDB" id="W4K1U7"/>
<dbReference type="Pfam" id="PF08164">
    <property type="entry name" value="TRAUB"/>
    <property type="match status" value="1"/>
</dbReference>
<gene>
    <name evidence="6" type="ORF">HETIRDRAFT_478436</name>
</gene>
<dbReference type="eggNOG" id="KOG2773">
    <property type="taxonomic scope" value="Eukaryota"/>
</dbReference>
<dbReference type="PANTHER" id="PTHR15565">
    <property type="entry name" value="AATF PROTEIN APOPTOSIS ANTAGONIZING TRANSCRIPTION FACTOR"/>
    <property type="match status" value="1"/>
</dbReference>
<reference evidence="6 7" key="1">
    <citation type="journal article" date="2012" name="New Phytol.">
        <title>Insight into trade-off between wood decay and parasitism from the genome of a fungal forest pathogen.</title>
        <authorList>
            <person name="Olson A."/>
            <person name="Aerts A."/>
            <person name="Asiegbu F."/>
            <person name="Belbahri L."/>
            <person name="Bouzid O."/>
            <person name="Broberg A."/>
            <person name="Canback B."/>
            <person name="Coutinho P.M."/>
            <person name="Cullen D."/>
            <person name="Dalman K."/>
            <person name="Deflorio G."/>
            <person name="van Diepen L.T."/>
            <person name="Dunand C."/>
            <person name="Duplessis S."/>
            <person name="Durling M."/>
            <person name="Gonthier P."/>
            <person name="Grimwood J."/>
            <person name="Fossdal C.G."/>
            <person name="Hansson D."/>
            <person name="Henrissat B."/>
            <person name="Hietala A."/>
            <person name="Himmelstrand K."/>
            <person name="Hoffmeister D."/>
            <person name="Hogberg N."/>
            <person name="James T.Y."/>
            <person name="Karlsson M."/>
            <person name="Kohler A."/>
            <person name="Kues U."/>
            <person name="Lee Y.H."/>
            <person name="Lin Y.C."/>
            <person name="Lind M."/>
            <person name="Lindquist E."/>
            <person name="Lombard V."/>
            <person name="Lucas S."/>
            <person name="Lunden K."/>
            <person name="Morin E."/>
            <person name="Murat C."/>
            <person name="Park J."/>
            <person name="Raffaello T."/>
            <person name="Rouze P."/>
            <person name="Salamov A."/>
            <person name="Schmutz J."/>
            <person name="Solheim H."/>
            <person name="Stahlberg J."/>
            <person name="Velez H."/>
            <person name="de Vries R.P."/>
            <person name="Wiebenga A."/>
            <person name="Woodward S."/>
            <person name="Yakovlev I."/>
            <person name="Garbelotto M."/>
            <person name="Martin F."/>
            <person name="Grigoriev I.V."/>
            <person name="Stenlid J."/>
        </authorList>
    </citation>
    <scope>NUCLEOTIDE SEQUENCE [LARGE SCALE GENOMIC DNA]</scope>
    <source>
        <strain evidence="6 7">TC 32-1</strain>
    </source>
</reference>
<evidence type="ECO:0000259" key="5">
    <source>
        <dbReference type="Pfam" id="PF13339"/>
    </source>
</evidence>
<dbReference type="InterPro" id="IPR025160">
    <property type="entry name" value="AATF"/>
</dbReference>
<dbReference type="EMBL" id="KI925461">
    <property type="protein sequence ID" value="ETW79081.1"/>
    <property type="molecule type" value="Genomic_DNA"/>
</dbReference>
<dbReference type="InterPro" id="IPR039223">
    <property type="entry name" value="AATF/Bfr2"/>
</dbReference>
<evidence type="ECO:0000256" key="3">
    <source>
        <dbReference type="SAM" id="MobiDB-lite"/>
    </source>
</evidence>
<dbReference type="Pfam" id="PF13339">
    <property type="entry name" value="AATF-Che1"/>
    <property type="match status" value="1"/>
</dbReference>
<evidence type="ECO:0000313" key="7">
    <source>
        <dbReference type="Proteomes" id="UP000030671"/>
    </source>
</evidence>
<dbReference type="OrthoDB" id="5783963at2759"/>
<sequence length="473" mass="51358">MSRLRLSLAQQIAQLDEPAPLDVDPEDDVRASPDPQDASADPREHYLDVGPSTLRKLQDSIADPKYVGVKTSRKQLLEWSQSEGEDEEGPASQDESASEDEPAPMRDAAGMDTDEDATDGDDVPEDSAEEHASPPLKRQAVQEPPEDLSSTLRQKRDEDRRKGKAVARQLGLWDALLDARIRLQKFVVGANKLPSHSQIPDITAHPRCLAAQHALLAEATQLSEELFAFREGLMAQDGVRPRKRRRLHEGAIDVDDLDYDAVLRDASESQAAYEHALHPHLTQTLAKWSAKIAAVAPGTLLAPSRTAFSARGTQGVKSVAAQVDEALSADGEKLLARTRVRRGAAAAAHSGGEPEEDVFDDTDFYQQLLRSVIDAREGAGTGAADWMVLQKQKKARKAVDTKASKGRKLRYEVHEKMQNFMVPVPLAGGGWHEAQIDELFASLLGKGFGDGGGAPAVEPGTGAEMLKGFRVFG</sequence>
<protein>
    <recommendedName>
        <fullName evidence="2">Protein BFR2</fullName>
    </recommendedName>
</protein>
<dbReference type="GeneID" id="20677819"/>
<dbReference type="STRING" id="747525.W4K1U7"/>
<keyword evidence="7" id="KW-1185">Reference proteome</keyword>
<organism evidence="6 7">
    <name type="scientific">Heterobasidion irregulare (strain TC 32-1)</name>
    <dbReference type="NCBI Taxonomy" id="747525"/>
    <lineage>
        <taxon>Eukaryota</taxon>
        <taxon>Fungi</taxon>
        <taxon>Dikarya</taxon>
        <taxon>Basidiomycota</taxon>
        <taxon>Agaricomycotina</taxon>
        <taxon>Agaricomycetes</taxon>
        <taxon>Russulales</taxon>
        <taxon>Bondarzewiaceae</taxon>
        <taxon>Heterobasidion</taxon>
        <taxon>Heterobasidion annosum species complex</taxon>
    </lineage>
</organism>
<dbReference type="GO" id="GO:0005730">
    <property type="term" value="C:nucleolus"/>
    <property type="evidence" value="ECO:0007669"/>
    <property type="project" value="TreeGrafter"/>
</dbReference>
<evidence type="ECO:0000313" key="6">
    <source>
        <dbReference type="EMBL" id="ETW79081.1"/>
    </source>
</evidence>
<dbReference type="InterPro" id="IPR012617">
    <property type="entry name" value="AATF_C"/>
</dbReference>
<dbReference type="HOGENOM" id="CLU_018299_2_1_1"/>
<feature type="region of interest" description="Disordered" evidence="3">
    <location>
        <begin position="14"/>
        <end position="162"/>
    </location>
</feature>
<evidence type="ECO:0000256" key="1">
    <source>
        <dbReference type="ARBA" id="ARBA00008966"/>
    </source>
</evidence>
<feature type="domain" description="AATF leucine zipper-containing" evidence="5">
    <location>
        <begin position="159"/>
        <end position="291"/>
    </location>
</feature>
<proteinExistence type="inferred from homology"/>
<dbReference type="InParanoid" id="W4K1U7"/>
<dbReference type="FunCoup" id="W4K1U7">
    <property type="interactions" value="526"/>
</dbReference>
<dbReference type="RefSeq" id="XP_009549350.1">
    <property type="nucleotide sequence ID" value="XM_009551055.1"/>
</dbReference>
<feature type="domain" description="Apoptosis-antagonizing transcription factor C-terminal" evidence="4">
    <location>
        <begin position="365"/>
        <end position="444"/>
    </location>
</feature>
<accession>W4K1U7</accession>
<comment type="similarity">
    <text evidence="1">Belongs to the AATF family.</text>
</comment>
<name>W4K1U7_HETIT</name>
<evidence type="ECO:0000259" key="4">
    <source>
        <dbReference type="Pfam" id="PF08164"/>
    </source>
</evidence>
<evidence type="ECO:0000256" key="2">
    <source>
        <dbReference type="ARBA" id="ARBA00013850"/>
    </source>
</evidence>
<dbReference type="GO" id="GO:0000462">
    <property type="term" value="P:maturation of SSU-rRNA from tricistronic rRNA transcript (SSU-rRNA, 5.8S rRNA, LSU-rRNA)"/>
    <property type="evidence" value="ECO:0007669"/>
    <property type="project" value="TreeGrafter"/>
</dbReference>
<dbReference type="Proteomes" id="UP000030671">
    <property type="component" value="Unassembled WGS sequence"/>
</dbReference>
<feature type="compositionally biased region" description="Acidic residues" evidence="3">
    <location>
        <begin position="112"/>
        <end position="128"/>
    </location>
</feature>